<dbReference type="RefSeq" id="WP_153350699.1">
    <property type="nucleotide sequence ID" value="NZ_WIVX01000005.1"/>
</dbReference>
<dbReference type="EMBL" id="WIWF01000009">
    <property type="protein sequence ID" value="MQT73408.1"/>
    <property type="molecule type" value="Genomic_DNA"/>
</dbReference>
<protein>
    <submittedName>
        <fullName evidence="2">Uncharacterized protein</fullName>
    </submittedName>
</protein>
<evidence type="ECO:0000313" key="3">
    <source>
        <dbReference type="Proteomes" id="UP000447574"/>
    </source>
</evidence>
<reference evidence="3 4" key="1">
    <citation type="submission" date="2019-10" db="EMBL/GenBank/DDBJ databases">
        <title>Evaluation of single-gene subtyping targets for Pseudomonas.</title>
        <authorList>
            <person name="Reichler S.J."/>
            <person name="Orsi R.H."/>
            <person name="Wiedmann M."/>
            <person name="Martin N.H."/>
            <person name="Murphy S.I."/>
        </authorList>
    </citation>
    <scope>NUCLEOTIDE SEQUENCE [LARGE SCALE GENOMIC DNA]</scope>
    <source>
        <strain evidence="2 4">FSL R10-2107</strain>
        <strain evidence="1 3">FSL R10-2932</strain>
    </source>
</reference>
<dbReference type="AlphaFoldDB" id="A0A7X1Y469"/>
<evidence type="ECO:0000313" key="1">
    <source>
        <dbReference type="EMBL" id="MQT73408.1"/>
    </source>
</evidence>
<organism evidence="2 4">
    <name type="scientific">Pseudomonas helleri</name>
    <dbReference type="NCBI Taxonomy" id="1608996"/>
    <lineage>
        <taxon>Bacteria</taxon>
        <taxon>Pseudomonadati</taxon>
        <taxon>Pseudomonadota</taxon>
        <taxon>Gammaproteobacteria</taxon>
        <taxon>Pseudomonadales</taxon>
        <taxon>Pseudomonadaceae</taxon>
        <taxon>Pseudomonas</taxon>
    </lineage>
</organism>
<gene>
    <name evidence="2" type="ORF">GHO30_02505</name>
    <name evidence="1" type="ORF">GHO37_03710</name>
</gene>
<dbReference type="EMBL" id="WIVX01000005">
    <property type="protein sequence ID" value="MQU30279.1"/>
    <property type="molecule type" value="Genomic_DNA"/>
</dbReference>
<accession>A0A7X1Y469</accession>
<sequence>MSQTVPLKYYSENFIKSDFERCTNSALADGLITGVEKIWLQQAAGTYAVNTVGGGKN</sequence>
<keyword evidence="4" id="KW-1185">Reference proteome</keyword>
<comment type="caution">
    <text evidence="2">The sequence shown here is derived from an EMBL/GenBank/DDBJ whole genome shotgun (WGS) entry which is preliminary data.</text>
</comment>
<evidence type="ECO:0000313" key="4">
    <source>
        <dbReference type="Proteomes" id="UP000470186"/>
    </source>
</evidence>
<dbReference type="Proteomes" id="UP000470186">
    <property type="component" value="Unassembled WGS sequence"/>
</dbReference>
<dbReference type="Proteomes" id="UP000447574">
    <property type="component" value="Unassembled WGS sequence"/>
</dbReference>
<evidence type="ECO:0000313" key="2">
    <source>
        <dbReference type="EMBL" id="MQU30279.1"/>
    </source>
</evidence>
<proteinExistence type="predicted"/>
<name>A0A7X1Y469_9PSED</name>